<evidence type="ECO:0000256" key="9">
    <source>
        <dbReference type="ARBA" id="ARBA00022952"/>
    </source>
</evidence>
<evidence type="ECO:0000256" key="6">
    <source>
        <dbReference type="ARBA" id="ARBA00022812"/>
    </source>
</evidence>
<evidence type="ECO:0000256" key="11">
    <source>
        <dbReference type="ARBA" id="ARBA00023120"/>
    </source>
</evidence>
<dbReference type="GO" id="GO:0046718">
    <property type="term" value="P:symbiont entry into host cell"/>
    <property type="evidence" value="ECO:0007669"/>
    <property type="project" value="UniProtKB-KW"/>
</dbReference>
<comment type="subunit">
    <text evidence="15">Interacts with major capsid protein L1. Interacts with E2; this interaction inhibits E2 transcriptional activity but not the DNA replication function E2. Interacts with host HSPA8; this interaction is required for L2 nuclear translocation. Interacts with host importins KPNB2 and KPNB3. Forms a complex with importin alpha2-beta1 heterodimers via interaction with the importin alpha2 adapter. Interacts with host DYNLT1; this interaction is essential for virus intracellular transport during entry. Interacts (via C-terminus) with host retromer subunits VPS35 AND VPS29.</text>
</comment>
<dbReference type="OrthoDB" id="8047at10239"/>
<accession>A0A223FQT8</accession>
<dbReference type="Pfam" id="PF00513">
    <property type="entry name" value="Late_protein_L2"/>
    <property type="match status" value="1"/>
</dbReference>
<keyword evidence="13" id="KW-1015">Disulfide bond</keyword>
<keyword evidence="4 15" id="KW-1048">Host nucleus</keyword>
<reference evidence="17" key="1">
    <citation type="journal article" date="2017" name="J. Gen. Virol.">
        <title>Sus scrofa papillomavirus 2 - genetic characterization of a novel suid papillomavirus from wild boar in Germany.</title>
        <authorList>
            <person name="Link E.K."/>
            <person name="Hoferer M."/>
            <person name="Strobel B."/>
            <person name="Rigbers K."/>
            <person name="Langenmayer M.C."/>
            <person name="Sutter G."/>
            <person name="Fux R."/>
        </authorList>
    </citation>
    <scope>NUCLEOTIDE SEQUENCE [LARGE SCALE GENOMIC DNA]</scope>
    <source>
        <strain evidence="17">DE1018-16</strain>
    </source>
</reference>
<dbReference type="HAMAP" id="MF_04003">
    <property type="entry name" value="PPV_L2"/>
    <property type="match status" value="1"/>
</dbReference>
<keyword evidence="3 15" id="KW-0167">Capsid protein</keyword>
<keyword evidence="6" id="KW-1040">Host Golgi apparatus</keyword>
<name>A0A223FQT8_9PAPI</name>
<organism evidence="17">
    <name type="scientific">Sus scrofa papillomavirus 2</name>
    <dbReference type="NCBI Taxonomy" id="2025338"/>
    <lineage>
        <taxon>Viruses</taxon>
        <taxon>Monodnaviria</taxon>
        <taxon>Shotokuvirae</taxon>
        <taxon>Cossaviricota</taxon>
        <taxon>Papovaviricetes</taxon>
        <taxon>Zurhausenvirales</taxon>
        <taxon>Papillomaviridae</taxon>
    </lineage>
</organism>
<keyword evidence="7 15" id="KW-0946">Virion</keyword>
<evidence type="ECO:0000256" key="3">
    <source>
        <dbReference type="ARBA" id="ARBA00022561"/>
    </source>
</evidence>
<evidence type="ECO:0000256" key="13">
    <source>
        <dbReference type="ARBA" id="ARBA00023157"/>
    </source>
</evidence>
<keyword evidence="11 15" id="KW-1176">Cytoplasmic inwards viral transport</keyword>
<dbReference type="GO" id="GO:0005198">
    <property type="term" value="F:structural molecule activity"/>
    <property type="evidence" value="ECO:0007669"/>
    <property type="project" value="UniProtKB-UniRule"/>
</dbReference>
<evidence type="ECO:0000256" key="1">
    <source>
        <dbReference type="ARBA" id="ARBA00022524"/>
    </source>
</evidence>
<evidence type="ECO:0000256" key="4">
    <source>
        <dbReference type="ARBA" id="ARBA00022562"/>
    </source>
</evidence>
<comment type="subcellular location">
    <subcellularLocation>
        <location evidence="15">Virion</location>
    </subcellularLocation>
    <subcellularLocation>
        <location evidence="15">Host nucleus</location>
    </subcellularLocation>
</comment>
<evidence type="ECO:0000313" key="17">
    <source>
        <dbReference type="EMBL" id="AST11578.1"/>
    </source>
</evidence>
<evidence type="ECO:0000256" key="7">
    <source>
        <dbReference type="ARBA" id="ARBA00022844"/>
    </source>
</evidence>
<keyword evidence="10" id="KW-1039">Host endosome</keyword>
<dbReference type="GO" id="GO:0019028">
    <property type="term" value="C:viral capsid"/>
    <property type="evidence" value="ECO:0007669"/>
    <property type="project" value="UniProtKB-UniRule"/>
</dbReference>
<evidence type="ECO:0000256" key="5">
    <source>
        <dbReference type="ARBA" id="ARBA00022581"/>
    </source>
</evidence>
<evidence type="ECO:0000256" key="8">
    <source>
        <dbReference type="ARBA" id="ARBA00022921"/>
    </source>
</evidence>
<evidence type="ECO:0000256" key="12">
    <source>
        <dbReference type="ARBA" id="ARBA00023125"/>
    </source>
</evidence>
<comment type="PTM">
    <text evidence="15">Highly phosphorylated.</text>
</comment>
<dbReference type="GO" id="GO:0003677">
    <property type="term" value="F:DNA binding"/>
    <property type="evidence" value="ECO:0007669"/>
    <property type="project" value="UniProtKB-UniRule"/>
</dbReference>
<dbReference type="EMBL" id="KY817993">
    <property type="protein sequence ID" value="AST11578.1"/>
    <property type="molecule type" value="Genomic_DNA"/>
</dbReference>
<comment type="function">
    <text evidence="15">Minor protein of the capsid that localizes along the inner surface of the virion, within the central cavities beneath the L1 pentamers. Plays a role in capsid stabilization through interaction with the major capsid protein L1. Once the virion enters the host cell, L2 escorts the genomic DNA into the nucleus by promoting escape from the endosomal compartments and traffic through the host Golgi network. Mechanistically, the C-terminus of L2 possesses a cell-penetrating peptide that protudes from the host endosome, interacts with host cytoplasmic retromer cargo and thereby mediates the capsid delivery to the host trans-Golgi network. Plays a role through its interaction with host dynein in the intracellular microtubule-dependent transport of viral capsid toward the nucleus. Mediates the viral genome import into the nucleus through binding to host importins. Once within the nucleus, L2 localizes viral genomes to host PML bodies in order to activate early gene expression for establishment of infection. Later on, promotes late gene expression by interacting with the viral E2 protein and by inhibiting its transcriptional activation functions. During virion assembly, encapsidates the genome by direct interaction with the viral DNA.</text>
</comment>
<evidence type="ECO:0000256" key="16">
    <source>
        <dbReference type="SAM" id="MobiDB-lite"/>
    </source>
</evidence>
<keyword evidence="5 15" id="KW-0945">Host-virus interaction</keyword>
<comment type="similarity">
    <text evidence="15">Belongs to the papillomaviridae L2 protein family.</text>
</comment>
<dbReference type="GO" id="GO:0043657">
    <property type="term" value="C:host cell"/>
    <property type="evidence" value="ECO:0007669"/>
    <property type="project" value="GOC"/>
</dbReference>
<keyword evidence="2 15" id="KW-0597">Phosphoprotein</keyword>
<keyword evidence="1 15" id="KW-1163">Viral penetration into host nucleus</keyword>
<evidence type="ECO:0000256" key="14">
    <source>
        <dbReference type="ARBA" id="ARBA00023296"/>
    </source>
</evidence>
<evidence type="ECO:0000256" key="2">
    <source>
        <dbReference type="ARBA" id="ARBA00022553"/>
    </source>
</evidence>
<keyword evidence="9 15" id="KW-1177">Microtubular inwards viral transport</keyword>
<keyword evidence="14 15" id="KW-1160">Virus entry into host cell</keyword>
<proteinExistence type="inferred from homology"/>
<gene>
    <name evidence="15" type="primary">L2</name>
</gene>
<dbReference type="GO" id="GO:0075732">
    <property type="term" value="P:viral penetration into host nucleus"/>
    <property type="evidence" value="ECO:0007669"/>
    <property type="project" value="UniProtKB-KW"/>
</dbReference>
<comment type="caution">
    <text evidence="15">Lacks conserved residue(s) required for the propagation of feature annotation.</text>
</comment>
<dbReference type="GO" id="GO:0075521">
    <property type="term" value="P:microtubule-dependent intracellular transport of viral material towards nucleus"/>
    <property type="evidence" value="ECO:0007669"/>
    <property type="project" value="UniProtKB-UniRule"/>
</dbReference>
<evidence type="ECO:0000256" key="15">
    <source>
        <dbReference type="HAMAP-Rule" id="MF_04003"/>
    </source>
</evidence>
<evidence type="ECO:0000256" key="10">
    <source>
        <dbReference type="ARBA" id="ARBA00023046"/>
    </source>
</evidence>
<keyword evidence="12 15" id="KW-0238">DNA-binding</keyword>
<keyword evidence="8 15" id="KW-0426">Late protein</keyword>
<dbReference type="Proteomes" id="UP000217306">
    <property type="component" value="Segment"/>
</dbReference>
<protein>
    <recommendedName>
        <fullName evidence="15">Minor capsid protein L2</fullName>
    </recommendedName>
</protein>
<feature type="region of interest" description="Disordered" evidence="16">
    <location>
        <begin position="170"/>
        <end position="189"/>
    </location>
</feature>
<dbReference type="GO" id="GO:0042025">
    <property type="term" value="C:host cell nucleus"/>
    <property type="evidence" value="ECO:0007669"/>
    <property type="project" value="UniProtKB-SubCell"/>
</dbReference>
<dbReference type="InterPro" id="IPR000784">
    <property type="entry name" value="Late_L2"/>
</dbReference>
<sequence>MSTRRRKRAAPQDLARTCATGDCPDDVRRTYTHTTIADQILKYGSLGVFLGGLGISTGSGTGGRTGYVPLGEPGTPAVRPGPSTNVVRPTVIVDTIGASDIIPIGDPAISIDTPPLDPSAPAVVPLEDLPSSVGNDFNSGVEVVAEVNPAPPETTDSLGAETGVLTTNNSTDSILEVPPTPQPPGRARVSQSTIQNPAFDVMYSSTLTTGESSSSSHIFVTLGRGAHTIGEEIPLIDLTTGSSDSQQLFDPTIETSFTRRTSTPTGRPATTQTSRRLLGRRVQQVQVKESLFLTRPRELVVFENPAFETSDSFEFAPVTGEPLAAPQTDFTDIVKLGRPQYSESAGGRIRVSRLGQRASLKTRSGLRIGPEVHFYHSLSSIGAPEEAIELESFTSHIDHSGSTIVTHADSQSGFEVIELDDLSEPYPDSDLLDEYEDLGHGQLVIGGGRRRQATVTLSNVTIRKAVSALYEDVGAGGITVHYPSEDEPEAKRPAIEPAADDIPLVIIDVLGSGDFLLHPSLLQRRRKRIKSVF</sequence>